<dbReference type="InterPro" id="IPR044974">
    <property type="entry name" value="Disease_R_plants"/>
</dbReference>
<reference evidence="3 4" key="1">
    <citation type="journal article" date="2014" name="Am. J. Bot.">
        <title>Genome assembly and annotation for red clover (Trifolium pratense; Fabaceae).</title>
        <authorList>
            <person name="Istvanek J."/>
            <person name="Jaros M."/>
            <person name="Krenek A."/>
            <person name="Repkova J."/>
        </authorList>
    </citation>
    <scope>NUCLEOTIDE SEQUENCE [LARGE SCALE GENOMIC DNA]</scope>
    <source>
        <strain evidence="4">cv. Tatra</strain>
        <tissue evidence="3">Young leaves</tissue>
    </source>
</reference>
<organism evidence="3 4">
    <name type="scientific">Trifolium pratense</name>
    <name type="common">Red clover</name>
    <dbReference type="NCBI Taxonomy" id="57577"/>
    <lineage>
        <taxon>Eukaryota</taxon>
        <taxon>Viridiplantae</taxon>
        <taxon>Streptophyta</taxon>
        <taxon>Embryophyta</taxon>
        <taxon>Tracheophyta</taxon>
        <taxon>Spermatophyta</taxon>
        <taxon>Magnoliopsida</taxon>
        <taxon>eudicotyledons</taxon>
        <taxon>Gunneridae</taxon>
        <taxon>Pentapetalae</taxon>
        <taxon>rosids</taxon>
        <taxon>fabids</taxon>
        <taxon>Fabales</taxon>
        <taxon>Fabaceae</taxon>
        <taxon>Papilionoideae</taxon>
        <taxon>50 kb inversion clade</taxon>
        <taxon>NPAAA clade</taxon>
        <taxon>Hologalegina</taxon>
        <taxon>IRL clade</taxon>
        <taxon>Trifolieae</taxon>
        <taxon>Trifolium</taxon>
    </lineage>
</organism>
<dbReference type="Proteomes" id="UP000236291">
    <property type="component" value="Unassembled WGS sequence"/>
</dbReference>
<dbReference type="EMBL" id="ASHM01086122">
    <property type="protein sequence ID" value="PNX61789.1"/>
    <property type="molecule type" value="Genomic_DNA"/>
</dbReference>
<evidence type="ECO:0000259" key="2">
    <source>
        <dbReference type="Pfam" id="PF23282"/>
    </source>
</evidence>
<dbReference type="Gene3D" id="1.10.8.430">
    <property type="entry name" value="Helical domain of apoptotic protease-activating factors"/>
    <property type="match status" value="1"/>
</dbReference>
<dbReference type="STRING" id="57577.A0A2K3K677"/>
<dbReference type="GO" id="GO:0006952">
    <property type="term" value="P:defense response"/>
    <property type="evidence" value="ECO:0007669"/>
    <property type="project" value="InterPro"/>
</dbReference>
<proteinExistence type="predicted"/>
<accession>A0A2K3K677</accession>
<feature type="domain" description="Disease resistance protein Roq1-like winged-helix" evidence="2">
    <location>
        <begin position="56"/>
        <end position="127"/>
    </location>
</feature>
<dbReference type="InterPro" id="IPR036390">
    <property type="entry name" value="WH_DNA-bd_sf"/>
</dbReference>
<feature type="non-terminal residue" evidence="3">
    <location>
        <position position="192"/>
    </location>
</feature>
<dbReference type="PANTHER" id="PTHR11017:SF271">
    <property type="entry name" value="DISEASE RESISTANCE PROTEIN (TIR-NBS-LRR CLASS) FAMILY"/>
    <property type="match status" value="1"/>
</dbReference>
<evidence type="ECO:0000313" key="3">
    <source>
        <dbReference type="EMBL" id="PNX61789.1"/>
    </source>
</evidence>
<dbReference type="PANTHER" id="PTHR11017">
    <property type="entry name" value="LEUCINE-RICH REPEAT-CONTAINING PROTEIN"/>
    <property type="match status" value="1"/>
</dbReference>
<dbReference type="Pfam" id="PF23282">
    <property type="entry name" value="WHD_ROQ1"/>
    <property type="match status" value="1"/>
</dbReference>
<dbReference type="InterPro" id="IPR042197">
    <property type="entry name" value="Apaf_helical"/>
</dbReference>
<comment type="caution">
    <text evidence="3">The sequence shown here is derived from an EMBL/GenBank/DDBJ whole genome shotgun (WGS) entry which is preliminary data.</text>
</comment>
<dbReference type="AlphaFoldDB" id="A0A2K3K677"/>
<sequence>MIAYSGKLPLALQVLGSYLFDCEITVWQKVLEKLKCVPNDQVQKKLKVSFDGLKDVTEKQIFLDIACFFIGMDQNDVIQILNGCGFFADIGIKVLFERALLTVDNRNKLRMHDMLRDMGRQIIYEESPLDPEKRSRLWRSEEVIDMLSNASNLKGAEAVKGLALKFPKENIVSLNTKAFKKMYKLRLLQLAG</sequence>
<dbReference type="InterPro" id="IPR058192">
    <property type="entry name" value="WHD_ROQ1-like"/>
</dbReference>
<evidence type="ECO:0000313" key="4">
    <source>
        <dbReference type="Proteomes" id="UP000236291"/>
    </source>
</evidence>
<evidence type="ECO:0000256" key="1">
    <source>
        <dbReference type="ARBA" id="ARBA00022737"/>
    </source>
</evidence>
<protein>
    <submittedName>
        <fullName evidence="3">Disease resistance protein (TIR-NBS-LRR class)</fullName>
    </submittedName>
</protein>
<dbReference type="SUPFAM" id="SSF46785">
    <property type="entry name" value="Winged helix' DNA-binding domain"/>
    <property type="match status" value="1"/>
</dbReference>
<name>A0A2K3K677_TRIPR</name>
<keyword evidence="1" id="KW-0677">Repeat</keyword>
<reference evidence="3 4" key="2">
    <citation type="journal article" date="2017" name="Front. Plant Sci.">
        <title>Gene Classification and Mining of Molecular Markers Useful in Red Clover (Trifolium pratense) Breeding.</title>
        <authorList>
            <person name="Istvanek J."/>
            <person name="Dluhosova J."/>
            <person name="Dluhos P."/>
            <person name="Patkova L."/>
            <person name="Nedelnik J."/>
            <person name="Repkova J."/>
        </authorList>
    </citation>
    <scope>NUCLEOTIDE SEQUENCE [LARGE SCALE GENOMIC DNA]</scope>
    <source>
        <strain evidence="4">cv. Tatra</strain>
        <tissue evidence="3">Young leaves</tissue>
    </source>
</reference>
<gene>
    <name evidence="3" type="ORF">L195_g052637</name>
</gene>